<dbReference type="InterPro" id="IPR014710">
    <property type="entry name" value="RmlC-like_jellyroll"/>
</dbReference>
<dbReference type="SUPFAM" id="SSF51182">
    <property type="entry name" value="RmlC-like cupins"/>
    <property type="match status" value="1"/>
</dbReference>
<dbReference type="CDD" id="cd02910">
    <property type="entry name" value="cupin_Yhhw_N"/>
    <property type="match status" value="1"/>
</dbReference>
<reference evidence="6 7" key="1">
    <citation type="submission" date="2019-05" db="EMBL/GenBank/DDBJ databases">
        <title>We sequenced the genome of Paenibacillus hemerocallicola KCTC 33185 for further insight into its adaptation and study the phylogeny of Paenibacillus.</title>
        <authorList>
            <person name="Narsing Rao M.P."/>
        </authorList>
    </citation>
    <scope>NUCLEOTIDE SEQUENCE [LARGE SCALE GENOMIC DNA]</scope>
    <source>
        <strain evidence="6 7">KCTC 33185</strain>
    </source>
</reference>
<evidence type="ECO:0000256" key="2">
    <source>
        <dbReference type="PIRSR" id="PIRSR006232-1"/>
    </source>
</evidence>
<feature type="binding site" evidence="2">
    <location>
        <position position="101"/>
    </location>
    <ligand>
        <name>Fe cation</name>
        <dbReference type="ChEBI" id="CHEBI:24875"/>
    </ligand>
</feature>
<gene>
    <name evidence="6" type="ORF">FE784_02830</name>
</gene>
<dbReference type="InterPro" id="IPR011051">
    <property type="entry name" value="RmlC_Cupin_sf"/>
</dbReference>
<dbReference type="PIRSF" id="PIRSF006232">
    <property type="entry name" value="Pirin"/>
    <property type="match status" value="1"/>
</dbReference>
<dbReference type="InterPro" id="IPR012093">
    <property type="entry name" value="Pirin"/>
</dbReference>
<evidence type="ECO:0000256" key="1">
    <source>
        <dbReference type="ARBA" id="ARBA00008416"/>
    </source>
</evidence>
<dbReference type="PANTHER" id="PTHR43212:SF3">
    <property type="entry name" value="QUERCETIN 2,3-DIOXYGENASE"/>
    <property type="match status" value="1"/>
</dbReference>
<feature type="binding site" evidence="2">
    <location>
        <position position="57"/>
    </location>
    <ligand>
        <name>Fe cation</name>
        <dbReference type="ChEBI" id="CHEBI:24875"/>
    </ligand>
</feature>
<protein>
    <submittedName>
        <fullName evidence="6">Pirin family protein</fullName>
    </submittedName>
</protein>
<sequence length="236" mass="26152">MIEIFPAAARHSADLGWLQSRPVFSFGSYQNSDREGFGVMRVCNDDILAPDTGFGAHPHSDMEIVTIVLNGRIRHEDNLGHRAVASFGEVQRMTAGSGIIHTEFNDSDTEQLRLLQLWFMPRERGLLPSYETSRYEPDGLANALLPVVSGKSLPGSATIAQDLTIYLGKLEPGRSLTYESEPGRKHFLYMISGRLAVLPSEGNRTSIAESEVLQAQSQRRLELTAEANAFFMLIDL</sequence>
<feature type="domain" description="Quercetin 2,3-dioxygenase C-terminal cupin" evidence="5">
    <location>
        <begin position="147"/>
        <end position="236"/>
    </location>
</feature>
<evidence type="ECO:0000259" key="4">
    <source>
        <dbReference type="Pfam" id="PF02678"/>
    </source>
</evidence>
<keyword evidence="2" id="KW-0479">Metal-binding</keyword>
<keyword evidence="7" id="KW-1185">Reference proteome</keyword>
<dbReference type="Proteomes" id="UP000307943">
    <property type="component" value="Unassembled WGS sequence"/>
</dbReference>
<evidence type="ECO:0000313" key="7">
    <source>
        <dbReference type="Proteomes" id="UP000307943"/>
    </source>
</evidence>
<dbReference type="GO" id="GO:0046872">
    <property type="term" value="F:metal ion binding"/>
    <property type="evidence" value="ECO:0007669"/>
    <property type="project" value="UniProtKB-KW"/>
</dbReference>
<comment type="cofactor">
    <cofactor evidence="2">
        <name>Fe cation</name>
        <dbReference type="ChEBI" id="CHEBI:24875"/>
    </cofactor>
    <text evidence="2">Binds 1 Fe cation per subunit.</text>
</comment>
<dbReference type="EMBL" id="VDCQ01000003">
    <property type="protein sequence ID" value="TNJ67711.1"/>
    <property type="molecule type" value="Genomic_DNA"/>
</dbReference>
<dbReference type="InterPro" id="IPR041602">
    <property type="entry name" value="Quercetinase_C"/>
</dbReference>
<comment type="caution">
    <text evidence="6">The sequence shown here is derived from an EMBL/GenBank/DDBJ whole genome shotgun (WGS) entry which is preliminary data.</text>
</comment>
<dbReference type="Pfam" id="PF02678">
    <property type="entry name" value="Pirin"/>
    <property type="match status" value="1"/>
</dbReference>
<feature type="binding site" evidence="2">
    <location>
        <position position="103"/>
    </location>
    <ligand>
        <name>Fe cation</name>
        <dbReference type="ChEBI" id="CHEBI:24875"/>
    </ligand>
</feature>
<evidence type="ECO:0000259" key="5">
    <source>
        <dbReference type="Pfam" id="PF17954"/>
    </source>
</evidence>
<dbReference type="PANTHER" id="PTHR43212">
    <property type="entry name" value="QUERCETIN 2,3-DIOXYGENASE"/>
    <property type="match status" value="1"/>
</dbReference>
<dbReference type="OrthoDB" id="321327at2"/>
<dbReference type="RefSeq" id="WP_139600614.1">
    <property type="nucleotide sequence ID" value="NZ_VDCQ01000003.1"/>
</dbReference>
<dbReference type="AlphaFoldDB" id="A0A5C4TF97"/>
<evidence type="ECO:0000313" key="6">
    <source>
        <dbReference type="EMBL" id="TNJ67711.1"/>
    </source>
</evidence>
<dbReference type="Pfam" id="PF17954">
    <property type="entry name" value="Pirin_C_2"/>
    <property type="match status" value="1"/>
</dbReference>
<comment type="similarity">
    <text evidence="1 3">Belongs to the pirin family.</text>
</comment>
<name>A0A5C4TF97_9BACL</name>
<dbReference type="InterPro" id="IPR003829">
    <property type="entry name" value="Pirin_N_dom"/>
</dbReference>
<proteinExistence type="inferred from homology"/>
<dbReference type="Gene3D" id="2.60.120.10">
    <property type="entry name" value="Jelly Rolls"/>
    <property type="match status" value="2"/>
</dbReference>
<feature type="binding site" evidence="2">
    <location>
        <position position="59"/>
    </location>
    <ligand>
        <name>Fe cation</name>
        <dbReference type="ChEBI" id="CHEBI:24875"/>
    </ligand>
</feature>
<keyword evidence="2" id="KW-0408">Iron</keyword>
<accession>A0A5C4TF97</accession>
<organism evidence="6 7">
    <name type="scientific">Paenibacillus hemerocallicola</name>
    <dbReference type="NCBI Taxonomy" id="1172614"/>
    <lineage>
        <taxon>Bacteria</taxon>
        <taxon>Bacillati</taxon>
        <taxon>Bacillota</taxon>
        <taxon>Bacilli</taxon>
        <taxon>Bacillales</taxon>
        <taxon>Paenibacillaceae</taxon>
        <taxon>Paenibacillus</taxon>
    </lineage>
</organism>
<evidence type="ECO:0000256" key="3">
    <source>
        <dbReference type="RuleBase" id="RU003457"/>
    </source>
</evidence>
<feature type="domain" description="Pirin N-terminal" evidence="4">
    <location>
        <begin position="13"/>
        <end position="118"/>
    </location>
</feature>